<dbReference type="AlphaFoldDB" id="A0ABC9FI36"/>
<name>A0ABC9FI36_9POAL</name>
<dbReference type="Proteomes" id="UP001497457">
    <property type="component" value="Chromosome 6rd"/>
</dbReference>
<reference evidence="1 2" key="2">
    <citation type="submission" date="2024-10" db="EMBL/GenBank/DDBJ databases">
        <authorList>
            <person name="Ryan C."/>
        </authorList>
    </citation>
    <scope>NUCLEOTIDE SEQUENCE [LARGE SCALE GENOMIC DNA]</scope>
</reference>
<reference evidence="2" key="1">
    <citation type="submission" date="2024-06" db="EMBL/GenBank/DDBJ databases">
        <authorList>
            <person name="Ryan C."/>
        </authorList>
    </citation>
    <scope>NUCLEOTIDE SEQUENCE [LARGE SCALE GENOMIC DNA]</scope>
</reference>
<keyword evidence="2" id="KW-1185">Reference proteome</keyword>
<gene>
    <name evidence="1" type="ORF">URODEC1_LOCUS105809</name>
</gene>
<accession>A0ABC9FI36</accession>
<organism evidence="1 2">
    <name type="scientific">Urochloa decumbens</name>
    <dbReference type="NCBI Taxonomy" id="240449"/>
    <lineage>
        <taxon>Eukaryota</taxon>
        <taxon>Viridiplantae</taxon>
        <taxon>Streptophyta</taxon>
        <taxon>Embryophyta</taxon>
        <taxon>Tracheophyta</taxon>
        <taxon>Spermatophyta</taxon>
        <taxon>Magnoliopsida</taxon>
        <taxon>Liliopsida</taxon>
        <taxon>Poales</taxon>
        <taxon>Poaceae</taxon>
        <taxon>PACMAD clade</taxon>
        <taxon>Panicoideae</taxon>
        <taxon>Panicodae</taxon>
        <taxon>Paniceae</taxon>
        <taxon>Melinidinae</taxon>
        <taxon>Urochloa</taxon>
    </lineage>
</organism>
<protein>
    <submittedName>
        <fullName evidence="1">Uncharacterized protein</fullName>
    </submittedName>
</protein>
<dbReference type="EMBL" id="OZ075116">
    <property type="protein sequence ID" value="CAL5075728.1"/>
    <property type="molecule type" value="Genomic_DNA"/>
</dbReference>
<sequence>MREKYGPCSFMKRMIWAVVLPCEARNPTRPRKLVLVIYLVSQNKAASKPRAVIELWQSQIERKLNEEDPCIAIVDKETEYTYEILSIDDDDKQKLQQFYDACRGIAQVVIMDPADSLVLDSLPATSSSLAPSEPFASSMDDIEITMAIKASIQSAIAEGVPNVEPTASSDNMNDWENLADNSLNGRWHPEDAPEPPSLISSQAQVDIPQAAAHTTKGVFLE</sequence>
<proteinExistence type="predicted"/>
<evidence type="ECO:0000313" key="1">
    <source>
        <dbReference type="EMBL" id="CAL5075728.1"/>
    </source>
</evidence>
<evidence type="ECO:0000313" key="2">
    <source>
        <dbReference type="Proteomes" id="UP001497457"/>
    </source>
</evidence>